<dbReference type="AlphaFoldDB" id="A0A6I6MVX9"/>
<proteinExistence type="predicted"/>
<name>A0A6I6MVX9_9ACTN</name>
<sequence length="330" mass="37276">MSTKLRIGAYTYEHTRALFDGRVAINGVDTAFETAPLVSDIFRRTVEGRYDVAELGLTYFLRTFDLEDAPFLALPIFPNRNFRHSAIFVNTAAGIGTPQDLVGKTVGEFALYGHDAGIWPKGILSDEYAVTPDQCRWVIGGTNHPIPAFDWIPQPVPTGVEIRHAGHGQTLGAMLASGEIDALISVDVPQAVLDGSSTITRLFPDYEAVERDYYRRTGIFPPMHIVAVRRELAQRPDLLQVVYRAFCEAKDLAERTYREDAAKQHMSVVTPWFSKLFDENRRLLGEDWWPYGVRANRKAVDTFLRYHHEQGLSERLLTGEDIFVPEFLDT</sequence>
<dbReference type="Proteomes" id="UP000436138">
    <property type="component" value="Chromosome"/>
</dbReference>
<gene>
    <name evidence="1" type="ORF">GQF42_03145</name>
</gene>
<protein>
    <submittedName>
        <fullName evidence="1">4,5-dihydroxyphthalate decarboxylase</fullName>
    </submittedName>
</protein>
<dbReference type="RefSeq" id="WP_158917399.1">
    <property type="nucleotide sequence ID" value="NZ_CP047020.1"/>
</dbReference>
<dbReference type="EMBL" id="CP047020">
    <property type="protein sequence ID" value="QHA02421.1"/>
    <property type="molecule type" value="Genomic_DNA"/>
</dbReference>
<dbReference type="SUPFAM" id="SSF53850">
    <property type="entry name" value="Periplasmic binding protein-like II"/>
    <property type="match status" value="1"/>
</dbReference>
<dbReference type="Gene3D" id="3.40.190.10">
    <property type="entry name" value="Periplasmic binding protein-like II"/>
    <property type="match status" value="1"/>
</dbReference>
<keyword evidence="2" id="KW-1185">Reference proteome</keyword>
<evidence type="ECO:0000313" key="2">
    <source>
        <dbReference type="Proteomes" id="UP000436138"/>
    </source>
</evidence>
<reference evidence="1 2" key="1">
    <citation type="submission" date="2019-12" db="EMBL/GenBank/DDBJ databases">
        <title>Streptomyces sp. strain T44 isolated from rhizosphere soil of Broussonetia papyrifera.</title>
        <authorList>
            <person name="Mo P."/>
        </authorList>
    </citation>
    <scope>NUCLEOTIDE SEQUENCE [LARGE SCALE GENOMIC DNA]</scope>
    <source>
        <strain evidence="1 2">T44</strain>
    </source>
</reference>
<evidence type="ECO:0000313" key="1">
    <source>
        <dbReference type="EMBL" id="QHA02421.1"/>
    </source>
</evidence>
<dbReference type="KEGG" id="sbro:GQF42_03145"/>
<organism evidence="1 2">
    <name type="scientific">Streptomyces broussonetiae</name>
    <dbReference type="NCBI Taxonomy" id="2686304"/>
    <lineage>
        <taxon>Bacteria</taxon>
        <taxon>Bacillati</taxon>
        <taxon>Actinomycetota</taxon>
        <taxon>Actinomycetes</taxon>
        <taxon>Kitasatosporales</taxon>
        <taxon>Streptomycetaceae</taxon>
        <taxon>Streptomyces</taxon>
    </lineage>
</organism>
<accession>A0A6I6MVX9</accession>